<dbReference type="Proteomes" id="UP000811365">
    <property type="component" value="Unassembled WGS sequence"/>
</dbReference>
<dbReference type="EMBL" id="JAGZAM010000001">
    <property type="protein sequence ID" value="MBS5686727.1"/>
    <property type="molecule type" value="Genomic_DNA"/>
</dbReference>
<dbReference type="EMBL" id="JAGZYH010000038">
    <property type="protein sequence ID" value="MBS6622527.1"/>
    <property type="molecule type" value="Genomic_DNA"/>
</dbReference>
<evidence type="ECO:0000313" key="5">
    <source>
        <dbReference type="EMBL" id="RAW54685.1"/>
    </source>
</evidence>
<dbReference type="OrthoDB" id="1856936at2"/>
<evidence type="ECO:0000313" key="8">
    <source>
        <dbReference type="Proteomes" id="UP000251144"/>
    </source>
</evidence>
<dbReference type="EMBL" id="PRLA01000001">
    <property type="protein sequence ID" value="RAW53025.1"/>
    <property type="molecule type" value="Genomic_DNA"/>
</dbReference>
<organism evidence="5 8">
    <name type="scientific">Faecalibacterium prausnitzii</name>
    <dbReference type="NCBI Taxonomy" id="853"/>
    <lineage>
        <taxon>Bacteria</taxon>
        <taxon>Bacillati</taxon>
        <taxon>Bacillota</taxon>
        <taxon>Clostridia</taxon>
        <taxon>Eubacteriales</taxon>
        <taxon>Oscillospiraceae</taxon>
        <taxon>Faecalibacterium</taxon>
    </lineage>
</organism>
<gene>
    <name evidence="5" type="ORF">C4N26_04685</name>
    <name evidence="4" type="ORF">C4N27_02445</name>
    <name evidence="6" type="ORF">FPPS064S07_00809</name>
    <name evidence="3" type="ORF">KH315_10260</name>
    <name evidence="2" type="ORF">KHW66_01215</name>
</gene>
<evidence type="ECO:0000313" key="4">
    <source>
        <dbReference type="EMBL" id="RAW53025.1"/>
    </source>
</evidence>
<dbReference type="RefSeq" id="WP_015563990.1">
    <property type="nucleotide sequence ID" value="NZ_CABHMY010000111.1"/>
</dbReference>
<reference evidence="2" key="3">
    <citation type="submission" date="2021-02" db="EMBL/GenBank/DDBJ databases">
        <title>Infant gut strain persistence is associated with maternal origin, phylogeny, and functional potential including surface adhesion and iron acquisition.</title>
        <authorList>
            <person name="Lou Y.C."/>
        </authorList>
    </citation>
    <scope>NUCLEOTIDE SEQUENCE</scope>
    <source>
        <strain evidence="3">L2_039_000G1_dasL2_039_000G1_maxbin2.maxbin.077</strain>
        <strain evidence="2">L3_101_367G1_dasL3_101_367G1_metabat.metabat.26</strain>
    </source>
</reference>
<accession>A0A329TZK9</accession>
<protein>
    <submittedName>
        <fullName evidence="5">DUF1540 domain-containing protein</fullName>
    </submittedName>
</protein>
<dbReference type="InterPro" id="IPR011437">
    <property type="entry name" value="DUF1540"/>
</dbReference>
<reference evidence="7 8" key="1">
    <citation type="submission" date="2018-02" db="EMBL/GenBank/DDBJ databases">
        <title>Complete genome sequencing of Faecalibacterium prausnitzii strains isolated from the human gut.</title>
        <authorList>
            <person name="Fitzgerald B.C."/>
            <person name="Shkoporov A.N."/>
            <person name="Ross P.R."/>
            <person name="Hill C."/>
        </authorList>
    </citation>
    <scope>NUCLEOTIDE SEQUENCE [LARGE SCALE GENOMIC DNA]</scope>
    <source>
        <strain evidence="4 7">APC942/18-1</strain>
        <strain evidence="5 8">APC942/32-1</strain>
    </source>
</reference>
<feature type="domain" description="DUF1540" evidence="1">
    <location>
        <begin position="6"/>
        <end position="49"/>
    </location>
</feature>
<dbReference type="Proteomes" id="UP000250997">
    <property type="component" value="Unassembled WGS sequence"/>
</dbReference>
<dbReference type="EMBL" id="PRLB01000003">
    <property type="protein sequence ID" value="RAW54685.1"/>
    <property type="molecule type" value="Genomic_DNA"/>
</dbReference>
<proteinExistence type="predicted"/>
<evidence type="ECO:0000313" key="9">
    <source>
        <dbReference type="Proteomes" id="UP000406184"/>
    </source>
</evidence>
<dbReference type="EMBL" id="CABHMY010000111">
    <property type="protein sequence ID" value="VUX12653.1"/>
    <property type="molecule type" value="Genomic_DNA"/>
</dbReference>
<dbReference type="AlphaFoldDB" id="A0A329TZK9"/>
<dbReference type="Proteomes" id="UP000251144">
    <property type="component" value="Unassembled WGS sequence"/>
</dbReference>
<evidence type="ECO:0000313" key="2">
    <source>
        <dbReference type="EMBL" id="MBS5686727.1"/>
    </source>
</evidence>
<keyword evidence="9" id="KW-1185">Reference proteome</keyword>
<dbReference type="Proteomes" id="UP000733372">
    <property type="component" value="Unassembled WGS sequence"/>
</dbReference>
<dbReference type="Pfam" id="PF07561">
    <property type="entry name" value="DUF1540"/>
    <property type="match status" value="1"/>
</dbReference>
<name>A0A329TZK9_9FIRM</name>
<evidence type="ECO:0000313" key="7">
    <source>
        <dbReference type="Proteomes" id="UP000250997"/>
    </source>
</evidence>
<evidence type="ECO:0000313" key="6">
    <source>
        <dbReference type="EMBL" id="VUX12653.1"/>
    </source>
</evidence>
<evidence type="ECO:0000259" key="1">
    <source>
        <dbReference type="Pfam" id="PF07561"/>
    </source>
</evidence>
<dbReference type="Proteomes" id="UP000406184">
    <property type="component" value="Unassembled WGS sequence"/>
</dbReference>
<sequence>MENTGVRCDVCECRHNVGSSKCDLPEITVTERCTCSSQQVDIPHYCQSYEKK</sequence>
<reference evidence="6 9" key="2">
    <citation type="submission" date="2019-07" db="EMBL/GenBank/DDBJ databases">
        <authorList>
            <person name="Hibberd C M."/>
            <person name="Gehrig L. J."/>
            <person name="Chang H.-W."/>
            <person name="Venkatesh S."/>
        </authorList>
    </citation>
    <scope>NUCLEOTIDE SEQUENCE [LARGE SCALE GENOMIC DNA]</scope>
    <source>
        <strain evidence="6">Faecalibacterium_prausnitzii_JG_BgPS064</strain>
    </source>
</reference>
<evidence type="ECO:0000313" key="3">
    <source>
        <dbReference type="EMBL" id="MBS6622527.1"/>
    </source>
</evidence>